<reference evidence="1" key="1">
    <citation type="submission" date="2009-05" db="EMBL/GenBank/DDBJ databases">
        <authorList>
            <person name="Harkins D.M."/>
            <person name="DeShazer D."/>
            <person name="Woods D.E."/>
            <person name="Brinkac L.M."/>
            <person name="Brown K.A."/>
            <person name="Hung G.C."/>
            <person name="Tuanyok A."/>
            <person name="Zhang B."/>
            <person name="Nierman W.C."/>
        </authorList>
    </citation>
    <scope>NUCLEOTIDE SEQUENCE [LARGE SCALE GENOMIC DNA]</scope>
    <source>
        <strain evidence="1">1710a</strain>
    </source>
</reference>
<name>A0A0E1WB06_BURPE</name>
<accession>A0A0E1WB06</accession>
<dbReference type="AlphaFoldDB" id="A0A0E1WB06"/>
<dbReference type="Proteomes" id="UP000001812">
    <property type="component" value="Chromosome I"/>
</dbReference>
<sequence>MWEVQALLGIFAAAKEDYEGGYLFNLESSLSGEIFADFVAAAKHALSEGHKDVAAVLACAALEDALARYARLQGLDIEDNSMQDTVNALKGKGLVSGAQKSLLDTMPKIRDFAMHANWHKISDADVGSVIGFVEQFLLTRF</sequence>
<dbReference type="EMBL" id="CM000832">
    <property type="protein sequence ID" value="EET09511.1"/>
    <property type="molecule type" value="Genomic_DNA"/>
</dbReference>
<evidence type="ECO:0008006" key="2">
    <source>
        <dbReference type="Google" id="ProtNLM"/>
    </source>
</evidence>
<evidence type="ECO:0000313" key="1">
    <source>
        <dbReference type="EMBL" id="EET09511.1"/>
    </source>
</evidence>
<organism evidence="1">
    <name type="scientific">Burkholderia pseudomallei 1710a</name>
    <dbReference type="NCBI Taxonomy" id="320371"/>
    <lineage>
        <taxon>Bacteria</taxon>
        <taxon>Pseudomonadati</taxon>
        <taxon>Pseudomonadota</taxon>
        <taxon>Betaproteobacteria</taxon>
        <taxon>Burkholderiales</taxon>
        <taxon>Burkholderiaceae</taxon>
        <taxon>Burkholderia</taxon>
        <taxon>pseudomallei group</taxon>
    </lineage>
</organism>
<protein>
    <recommendedName>
        <fullName evidence="2">DUF4145 domain-containing protein</fullName>
    </recommendedName>
</protein>
<proteinExistence type="predicted"/>
<dbReference type="HOGENOM" id="CLU_1821746_0_0_4"/>
<gene>
    <name evidence="1" type="ORF">BURPS1710A_0404</name>
</gene>